<accession>A0A852VDD9</accession>
<proteinExistence type="predicted"/>
<evidence type="ECO:0000313" key="2">
    <source>
        <dbReference type="EMBL" id="NYF88899.1"/>
    </source>
</evidence>
<comment type="caution">
    <text evidence="2">The sequence shown here is derived from an EMBL/GenBank/DDBJ whole genome shotgun (WGS) entry which is preliminary data.</text>
</comment>
<feature type="region of interest" description="Disordered" evidence="1">
    <location>
        <begin position="1"/>
        <end position="34"/>
    </location>
</feature>
<dbReference type="Proteomes" id="UP000564385">
    <property type="component" value="Unassembled WGS sequence"/>
</dbReference>
<organism evidence="2 3">
    <name type="scientific">Tunturiibacter lichenicola</name>
    <dbReference type="NCBI Taxonomy" id="2051959"/>
    <lineage>
        <taxon>Bacteria</taxon>
        <taxon>Pseudomonadati</taxon>
        <taxon>Acidobacteriota</taxon>
        <taxon>Terriglobia</taxon>
        <taxon>Terriglobales</taxon>
        <taxon>Acidobacteriaceae</taxon>
        <taxon>Tunturiibacter</taxon>
    </lineage>
</organism>
<gene>
    <name evidence="2" type="ORF">HDF08_000966</name>
</gene>
<name>A0A852VDD9_9BACT</name>
<sequence length="157" mass="17782">MARARKKVEHPILPLGEPQSPATPPPMPQVGDRVIPERSDSEWKITSVRSEGRYVDLEFPGTYLTRLHVDVSTLKFTDRIESKTPESARDLSAISERIATVQRESLQRLDDDIEILKKYLKTERASKAAIDALETLSNEAHVSWQSAVEQIEDVMED</sequence>
<evidence type="ECO:0000256" key="1">
    <source>
        <dbReference type="SAM" id="MobiDB-lite"/>
    </source>
</evidence>
<dbReference type="EMBL" id="JACCCU010000001">
    <property type="protein sequence ID" value="NYF88899.1"/>
    <property type="molecule type" value="Genomic_DNA"/>
</dbReference>
<reference evidence="2 3" key="1">
    <citation type="submission" date="2020-07" db="EMBL/GenBank/DDBJ databases">
        <title>Genomic Encyclopedia of Type Strains, Phase IV (KMG-V): Genome sequencing to study the core and pangenomes of soil and plant-associated prokaryotes.</title>
        <authorList>
            <person name="Whitman W."/>
        </authorList>
    </citation>
    <scope>NUCLEOTIDE SEQUENCE [LARGE SCALE GENOMIC DNA]</scope>
    <source>
        <strain evidence="2 3">M8UP22</strain>
    </source>
</reference>
<evidence type="ECO:0000313" key="3">
    <source>
        <dbReference type="Proteomes" id="UP000564385"/>
    </source>
</evidence>
<dbReference type="AlphaFoldDB" id="A0A852VDD9"/>
<protein>
    <submittedName>
        <fullName evidence="2">Uncharacterized protein</fullName>
    </submittedName>
</protein>